<dbReference type="GeneID" id="74568345"/>
<dbReference type="EMBL" id="AP019769">
    <property type="protein sequence ID" value="BBL45561.1"/>
    <property type="molecule type" value="Genomic_DNA"/>
</dbReference>
<evidence type="ECO:0000313" key="4">
    <source>
        <dbReference type="Proteomes" id="UP001055553"/>
    </source>
</evidence>
<evidence type="ECO:0000256" key="1">
    <source>
        <dbReference type="SAM" id="Coils"/>
    </source>
</evidence>
<gene>
    <name evidence="3" type="ORF">MJ1_0398</name>
</gene>
<proteinExistence type="predicted"/>
<protein>
    <recommendedName>
        <fullName evidence="2">HEPN domain-containing protein</fullName>
    </recommendedName>
</protein>
<dbReference type="Proteomes" id="UP001055553">
    <property type="component" value="Chromosome"/>
</dbReference>
<evidence type="ECO:0000259" key="2">
    <source>
        <dbReference type="Pfam" id="PF05168"/>
    </source>
</evidence>
<evidence type="ECO:0000313" key="3">
    <source>
        <dbReference type="EMBL" id="BBL45561.1"/>
    </source>
</evidence>
<dbReference type="InterPro" id="IPR007842">
    <property type="entry name" value="HEPN_dom"/>
</dbReference>
<accession>A0A915SSR2</accession>
<feature type="coiled-coil region" evidence="1">
    <location>
        <begin position="123"/>
        <end position="150"/>
    </location>
</feature>
<organism evidence="3 4">
    <name type="scientific">Nanobdella aerobiophila</name>
    <dbReference type="NCBI Taxonomy" id="2586965"/>
    <lineage>
        <taxon>Archaea</taxon>
        <taxon>Nanobdellota</taxon>
        <taxon>Nanobdellia</taxon>
        <taxon>Nanobdellales</taxon>
        <taxon>Nanobdellaceae</taxon>
        <taxon>Nanobdella</taxon>
    </lineage>
</organism>
<name>A0A915SSR2_9ARCH</name>
<dbReference type="Pfam" id="PF05168">
    <property type="entry name" value="HEPN"/>
    <property type="match status" value="1"/>
</dbReference>
<dbReference type="KEGG" id="naer:MJ1_0398"/>
<keyword evidence="1" id="KW-0175">Coiled coil</keyword>
<sequence>MVGIFDMAKLLTGSQSLMKKIPEENKEYSKELIDNAKKNLEESKDLYNKRNYALSIYYLDQALLLSIKSMSLLFSLLKLKDVKEKEYKSFEEFINKNKMIDKMKKLISQNSRMYELMLNDDNKKRFKDDFEKYKNNLEDFIKKLKNINDRKSLVRLSSEDIKKLFSLNDNINKYQLSDEILESYINMAMNMLNKMGGAKFNNTLNQGMFKSLVKREIEKNVNNLNIFGNLLVLTIVLMLHERSSKEYDRDLDFSPNNYTEDLGVVKEYNNLRSMVDNTIKFLENFLQVLDNGTGFNF</sequence>
<reference evidence="4" key="1">
    <citation type="journal article" date="2022" name="Int. J. Syst. Evol. Microbiol.">
        <title>Nanobdella aerobiophila gen. nov., sp. nov., a thermoacidophilic, obligate ectosymbiotic archaeon, and proposal of Nanobdellaceae fam. nov., Nanobdellales ord. nov. and Nanobdellia class. nov.</title>
        <authorList>
            <person name="Kato S."/>
            <person name="Ogasawara A."/>
            <person name="Itoh T."/>
            <person name="Sakai H.D."/>
            <person name="Shimizu M."/>
            <person name="Yuki M."/>
            <person name="Kaneko M."/>
            <person name="Takashina T."/>
            <person name="Ohkuma M."/>
        </authorList>
    </citation>
    <scope>NUCLEOTIDE SEQUENCE [LARGE SCALE GENOMIC DNA]</scope>
    <source>
        <strain evidence="4">MJ1</strain>
    </source>
</reference>
<keyword evidence="4" id="KW-1185">Reference proteome</keyword>
<feature type="domain" description="HEPN" evidence="2">
    <location>
        <begin position="30"/>
        <end position="147"/>
    </location>
</feature>
<dbReference type="AlphaFoldDB" id="A0A915SSR2"/>
<dbReference type="RefSeq" id="WP_258392879.1">
    <property type="nucleotide sequence ID" value="NZ_AP019769.1"/>
</dbReference>